<dbReference type="EMBL" id="BKCM01000017">
    <property type="protein sequence ID" value="GER02089.1"/>
    <property type="molecule type" value="Genomic_DNA"/>
</dbReference>
<dbReference type="InterPro" id="IPR045767">
    <property type="entry name" value="DUF6134"/>
</dbReference>
<keyword evidence="2" id="KW-1185">Reference proteome</keyword>
<evidence type="ECO:0000313" key="1">
    <source>
        <dbReference type="EMBL" id="GER02089.1"/>
    </source>
</evidence>
<evidence type="ECO:0000313" key="2">
    <source>
        <dbReference type="Proteomes" id="UP000325187"/>
    </source>
</evidence>
<sequence length="243" mass="27888">MLIKWGVCFDIKKTIFTRLARHHDSYIAPASAVNKAPEKTTLTYAIDRKGSEIGTHSVSYDFTNDNGVSVDIEARIRVKMAFITVFKMDHKAQEIWRNGQLVEMTSKTRRNNDREEVALEATDGHYMLITDEATQTAPLDLVPSSFTKTDFWIDEGQKDFMLLDTLTGLMRPSRLECHDRVKVELNGQIQDARYYRIINLEKDALSHEFWIDDDGYLIKAHLLTKDGESLFYRFKDGVDGKAA</sequence>
<dbReference type="Proteomes" id="UP000325187">
    <property type="component" value="Unassembled WGS sequence"/>
</dbReference>
<comment type="caution">
    <text evidence="1">The sequence shown here is derived from an EMBL/GenBank/DDBJ whole genome shotgun (WGS) entry which is preliminary data.</text>
</comment>
<reference evidence="1 2" key="1">
    <citation type="submission" date="2019-09" db="EMBL/GenBank/DDBJ databases">
        <title>NBRP : Genome information of microbial organism related human and environment.</title>
        <authorList>
            <person name="Hattori M."/>
            <person name="Oshima K."/>
            <person name="Inaba H."/>
            <person name="Suda W."/>
            <person name="Sakamoto M."/>
            <person name="Iino T."/>
            <person name="Kitahara M."/>
            <person name="Oshida Y."/>
            <person name="Iida T."/>
            <person name="Kudo T."/>
            <person name="Itoh T."/>
            <person name="Ohkuma M."/>
        </authorList>
    </citation>
    <scope>NUCLEOTIDE SEQUENCE [LARGE SCALE GENOMIC DNA]</scope>
    <source>
        <strain evidence="1 2">Mie-1</strain>
    </source>
</reference>
<dbReference type="Pfam" id="PF19630">
    <property type="entry name" value="DUF6134"/>
    <property type="match status" value="1"/>
</dbReference>
<dbReference type="AlphaFoldDB" id="A0A5A7N4U8"/>
<protein>
    <recommendedName>
        <fullName evidence="3">DUF3108 domain-containing protein</fullName>
    </recommendedName>
</protein>
<organism evidence="1 2">
    <name type="scientific">Iodidimonas gelatinilytica</name>
    <dbReference type="NCBI Taxonomy" id="1236966"/>
    <lineage>
        <taxon>Bacteria</taxon>
        <taxon>Pseudomonadati</taxon>
        <taxon>Pseudomonadota</taxon>
        <taxon>Alphaproteobacteria</taxon>
        <taxon>Iodidimonadales</taxon>
        <taxon>Iodidimonadaceae</taxon>
        <taxon>Iodidimonas</taxon>
    </lineage>
</organism>
<evidence type="ECO:0008006" key="3">
    <source>
        <dbReference type="Google" id="ProtNLM"/>
    </source>
</evidence>
<name>A0A5A7N4U8_9PROT</name>
<proteinExistence type="predicted"/>
<accession>A0A5A7N4U8</accession>
<gene>
    <name evidence="1" type="ORF">JCM17845_27120</name>
</gene>